<dbReference type="InterPro" id="IPR052527">
    <property type="entry name" value="Metal_cation-efflux_comp"/>
</dbReference>
<dbReference type="GO" id="GO:0012505">
    <property type="term" value="C:endomembrane system"/>
    <property type="evidence" value="ECO:0007669"/>
    <property type="project" value="UniProtKB-SubCell"/>
</dbReference>
<evidence type="ECO:0000313" key="7">
    <source>
        <dbReference type="Proteomes" id="UP000095185"/>
    </source>
</evidence>
<dbReference type="AlphaFoldDB" id="A0A1D8D2L0"/>
<dbReference type="EMBL" id="CP017305">
    <property type="protein sequence ID" value="AOS83077.1"/>
    <property type="molecule type" value="Genomic_DNA"/>
</dbReference>
<dbReference type="Proteomes" id="UP000095185">
    <property type="component" value="Chromosome"/>
</dbReference>
<dbReference type="STRING" id="274537.BIU88_02295"/>
<keyword evidence="2 5" id="KW-0812">Transmembrane</keyword>
<dbReference type="Gene3D" id="1.20.120.1630">
    <property type="match status" value="1"/>
</dbReference>
<keyword evidence="6" id="KW-0808">Transferase</keyword>
<sequence length="170" mass="18927">MAKKSGKSKHFGQRGEHLVVIQMALVALYFFIPIWPDLQNGDIYRQLALLRWCVLIVGVAIGATLGIGGSLNIRRYLTPLPYPVEDNHLVDTGVYALVRHPLYSSQLFAAAGWAVFSLSLSHLLVTALALAFFNYKASIEEAWLTERHPEYRDYAAKVGKFAPGLGKLKK</sequence>
<evidence type="ECO:0000256" key="5">
    <source>
        <dbReference type="SAM" id="Phobius"/>
    </source>
</evidence>
<protein>
    <submittedName>
        <fullName evidence="6">Protein-S-isoprenylcysteine methyltransferase</fullName>
    </submittedName>
</protein>
<keyword evidence="3 5" id="KW-1133">Transmembrane helix</keyword>
<feature type="transmembrane region" description="Helical" evidence="5">
    <location>
        <begin position="48"/>
        <end position="71"/>
    </location>
</feature>
<evidence type="ECO:0000256" key="1">
    <source>
        <dbReference type="ARBA" id="ARBA00004127"/>
    </source>
</evidence>
<gene>
    <name evidence="6" type="ORF">BIU88_02295</name>
</gene>
<dbReference type="Pfam" id="PF04191">
    <property type="entry name" value="PEMT"/>
    <property type="match status" value="1"/>
</dbReference>
<dbReference type="PANTHER" id="PTHR43847">
    <property type="entry name" value="BLL3993 PROTEIN"/>
    <property type="match status" value="1"/>
</dbReference>
<dbReference type="GO" id="GO:0032259">
    <property type="term" value="P:methylation"/>
    <property type="evidence" value="ECO:0007669"/>
    <property type="project" value="UniProtKB-KW"/>
</dbReference>
<dbReference type="PANTHER" id="PTHR43847:SF1">
    <property type="entry name" value="BLL3993 PROTEIN"/>
    <property type="match status" value="1"/>
</dbReference>
<evidence type="ECO:0000313" key="6">
    <source>
        <dbReference type="EMBL" id="AOS83077.1"/>
    </source>
</evidence>
<feature type="transmembrane region" description="Helical" evidence="5">
    <location>
        <begin position="17"/>
        <end position="36"/>
    </location>
</feature>
<name>A0A1D8D2L0_CHLLM</name>
<dbReference type="InterPro" id="IPR007318">
    <property type="entry name" value="Phopholipid_MeTrfase"/>
</dbReference>
<dbReference type="KEGG" id="clz:BIU88_02295"/>
<dbReference type="GO" id="GO:0008168">
    <property type="term" value="F:methyltransferase activity"/>
    <property type="evidence" value="ECO:0007669"/>
    <property type="project" value="UniProtKB-KW"/>
</dbReference>
<dbReference type="RefSeq" id="WP_069808803.1">
    <property type="nucleotide sequence ID" value="NZ_CP017305.1"/>
</dbReference>
<evidence type="ECO:0000256" key="2">
    <source>
        <dbReference type="ARBA" id="ARBA00022692"/>
    </source>
</evidence>
<keyword evidence="4 5" id="KW-0472">Membrane</keyword>
<evidence type="ECO:0000256" key="4">
    <source>
        <dbReference type="ARBA" id="ARBA00023136"/>
    </source>
</evidence>
<proteinExistence type="predicted"/>
<evidence type="ECO:0000256" key="3">
    <source>
        <dbReference type="ARBA" id="ARBA00022989"/>
    </source>
</evidence>
<reference evidence="6" key="1">
    <citation type="submission" date="2016-09" db="EMBL/GenBank/DDBJ databases">
        <title>Genome sequence of Chlorobaculum limnaeum.</title>
        <authorList>
            <person name="Liu Z."/>
            <person name="Tank M."/>
            <person name="Bryant D.A."/>
        </authorList>
    </citation>
    <scope>NUCLEOTIDE SEQUENCE [LARGE SCALE GENOMIC DNA]</scope>
    <source>
        <strain evidence="6">DSM 1677</strain>
    </source>
</reference>
<feature type="transmembrane region" description="Helical" evidence="5">
    <location>
        <begin position="107"/>
        <end position="133"/>
    </location>
</feature>
<accession>A0A1D8D2L0</accession>
<comment type="subcellular location">
    <subcellularLocation>
        <location evidence="1">Endomembrane system</location>
        <topology evidence="1">Multi-pass membrane protein</topology>
    </subcellularLocation>
</comment>
<keyword evidence="6" id="KW-0489">Methyltransferase</keyword>
<organism evidence="6 7">
    <name type="scientific">Chlorobaculum limnaeum</name>
    <dbReference type="NCBI Taxonomy" id="274537"/>
    <lineage>
        <taxon>Bacteria</taxon>
        <taxon>Pseudomonadati</taxon>
        <taxon>Chlorobiota</taxon>
        <taxon>Chlorobiia</taxon>
        <taxon>Chlorobiales</taxon>
        <taxon>Chlorobiaceae</taxon>
        <taxon>Chlorobaculum</taxon>
    </lineage>
</organism>
<keyword evidence="7" id="KW-1185">Reference proteome</keyword>